<evidence type="ECO:0000313" key="13">
    <source>
        <dbReference type="EMBL" id="OBT94495.1"/>
    </source>
</evidence>
<dbReference type="EC" id="3.1.1.11" evidence="4 11"/>
<evidence type="ECO:0000259" key="12">
    <source>
        <dbReference type="Pfam" id="PF01095"/>
    </source>
</evidence>
<dbReference type="Pfam" id="PF01095">
    <property type="entry name" value="Pectinesterase"/>
    <property type="match status" value="1"/>
</dbReference>
<dbReference type="EMBL" id="KV460243">
    <property type="protein sequence ID" value="OBT94495.1"/>
    <property type="molecule type" value="Genomic_DNA"/>
</dbReference>
<evidence type="ECO:0000256" key="8">
    <source>
        <dbReference type="ARBA" id="ARBA00023085"/>
    </source>
</evidence>
<dbReference type="PROSITE" id="PS00503">
    <property type="entry name" value="PECTINESTERASE_2"/>
    <property type="match status" value="1"/>
</dbReference>
<keyword evidence="14" id="KW-1185">Reference proteome</keyword>
<evidence type="ECO:0000256" key="5">
    <source>
        <dbReference type="ARBA" id="ARBA00022525"/>
    </source>
</evidence>
<dbReference type="InterPro" id="IPR011050">
    <property type="entry name" value="Pectin_lyase_fold/virulence"/>
</dbReference>
<evidence type="ECO:0000256" key="4">
    <source>
        <dbReference type="ARBA" id="ARBA00013229"/>
    </source>
</evidence>
<keyword evidence="5 11" id="KW-0964">Secreted</keyword>
<dbReference type="InterPro" id="IPR000070">
    <property type="entry name" value="Pectinesterase_cat"/>
</dbReference>
<dbReference type="Proteomes" id="UP000091956">
    <property type="component" value="Unassembled WGS sequence"/>
</dbReference>
<comment type="pathway">
    <text evidence="2 11">Glycan metabolism; pectin degradation; 2-dehydro-3-deoxy-D-gluconate from pectin: step 1/5.</text>
</comment>
<proteinExistence type="inferred from homology"/>
<dbReference type="GeneID" id="28840576"/>
<dbReference type="AlphaFoldDB" id="A0A1B8GF85"/>
<dbReference type="FunFam" id="2.160.20.10:FF:000014">
    <property type="entry name" value="Pectinesterase"/>
    <property type="match status" value="1"/>
</dbReference>
<evidence type="ECO:0000256" key="3">
    <source>
        <dbReference type="ARBA" id="ARBA00008891"/>
    </source>
</evidence>
<evidence type="ECO:0000256" key="10">
    <source>
        <dbReference type="PROSITE-ProRule" id="PRU10040"/>
    </source>
</evidence>
<dbReference type="PANTHER" id="PTHR31321:SF57">
    <property type="entry name" value="PECTINESTERASE 53-RELATED"/>
    <property type="match status" value="1"/>
</dbReference>
<evidence type="ECO:0000256" key="11">
    <source>
        <dbReference type="RuleBase" id="RU000589"/>
    </source>
</evidence>
<evidence type="ECO:0000256" key="7">
    <source>
        <dbReference type="ARBA" id="ARBA00022801"/>
    </source>
</evidence>
<dbReference type="InterPro" id="IPR012334">
    <property type="entry name" value="Pectin_lyas_fold"/>
</dbReference>
<sequence>MHLSLSTLVSGLLSLSAVTSALPNLGLAKRDSRTSPPSGCLTVGSGGTYSTITAALTALGAGSSTSTACIFIYAGTYASASTDQVYINYKGALTLYGYTTNIGSQKSNVVTFTRNINSATAGSLDASSTFNIVSSNFKAYNINFKNLYGKGAQAVAVTANGDKQGYYACGFYGYQDTLYAKSGKQYYSNCYVEGAVDYIFGNAAAWFGECTIASNGDGYITASSRDTAADTTWYVIDSSHVTAVSGYTGVVYLGRPWHDFARVIYQLTELTAVVRPDGWLCSTTNPEFREFSNTGAGSSTSARNCLDTPTTAKVSKDTLFGSDWKTWIDTTW</sequence>
<feature type="domain" description="Pectinesterase catalytic" evidence="12">
    <location>
        <begin position="46"/>
        <end position="303"/>
    </location>
</feature>
<reference evidence="13 14" key="1">
    <citation type="submission" date="2016-03" db="EMBL/GenBank/DDBJ databases">
        <title>Comparative genomics of Pseudogymnoascus destructans, the fungus causing white-nose syndrome of bats.</title>
        <authorList>
            <person name="Palmer J.M."/>
            <person name="Drees K.P."/>
            <person name="Foster J.T."/>
            <person name="Lindner D.L."/>
        </authorList>
    </citation>
    <scope>NUCLEOTIDE SEQUENCE [LARGE SCALE GENOMIC DNA]</scope>
    <source>
        <strain evidence="13 14">UAMH 10579</strain>
    </source>
</reference>
<dbReference type="UniPathway" id="UPA00545">
    <property type="reaction ID" value="UER00823"/>
</dbReference>
<evidence type="ECO:0000256" key="2">
    <source>
        <dbReference type="ARBA" id="ARBA00005184"/>
    </source>
</evidence>
<evidence type="ECO:0000256" key="1">
    <source>
        <dbReference type="ARBA" id="ARBA00004613"/>
    </source>
</evidence>
<dbReference type="OrthoDB" id="2019149at2759"/>
<evidence type="ECO:0000313" key="14">
    <source>
        <dbReference type="Proteomes" id="UP000091956"/>
    </source>
</evidence>
<dbReference type="GO" id="GO:0005576">
    <property type="term" value="C:extracellular region"/>
    <property type="evidence" value="ECO:0007669"/>
    <property type="project" value="UniProtKB-SubCell"/>
</dbReference>
<organism evidence="13 14">
    <name type="scientific">Pseudogymnoascus verrucosus</name>
    <dbReference type="NCBI Taxonomy" id="342668"/>
    <lineage>
        <taxon>Eukaryota</taxon>
        <taxon>Fungi</taxon>
        <taxon>Dikarya</taxon>
        <taxon>Ascomycota</taxon>
        <taxon>Pezizomycotina</taxon>
        <taxon>Leotiomycetes</taxon>
        <taxon>Thelebolales</taxon>
        <taxon>Thelebolaceae</taxon>
        <taxon>Pseudogymnoascus</taxon>
    </lineage>
</organism>
<dbReference type="GO" id="GO:0030599">
    <property type="term" value="F:pectinesterase activity"/>
    <property type="evidence" value="ECO:0007669"/>
    <property type="project" value="UniProtKB-UniRule"/>
</dbReference>
<keyword evidence="7 11" id="KW-0378">Hydrolase</keyword>
<name>A0A1B8GF85_9PEZI</name>
<dbReference type="RefSeq" id="XP_018128228.1">
    <property type="nucleotide sequence ID" value="XM_018276625.2"/>
</dbReference>
<feature type="active site" evidence="10">
    <location>
        <position position="197"/>
    </location>
</feature>
<dbReference type="STRING" id="342668.A0A1B8GF85"/>
<comment type="subcellular location">
    <subcellularLocation>
        <location evidence="1 11">Secreted</location>
    </subcellularLocation>
</comment>
<comment type="catalytic activity">
    <reaction evidence="9 11">
        <text>[(1-&gt;4)-alpha-D-galacturonosyl methyl ester](n) + n H2O = [(1-&gt;4)-alpha-D-galacturonosyl](n) + n methanol + n H(+)</text>
        <dbReference type="Rhea" id="RHEA:22380"/>
        <dbReference type="Rhea" id="RHEA-COMP:14570"/>
        <dbReference type="Rhea" id="RHEA-COMP:14573"/>
        <dbReference type="ChEBI" id="CHEBI:15377"/>
        <dbReference type="ChEBI" id="CHEBI:15378"/>
        <dbReference type="ChEBI" id="CHEBI:17790"/>
        <dbReference type="ChEBI" id="CHEBI:140522"/>
        <dbReference type="ChEBI" id="CHEBI:140523"/>
        <dbReference type="EC" id="3.1.1.11"/>
    </reaction>
</comment>
<protein>
    <recommendedName>
        <fullName evidence="4 11">Pectinesterase</fullName>
        <ecNumber evidence="4 11">3.1.1.11</ecNumber>
    </recommendedName>
</protein>
<evidence type="ECO:0000256" key="6">
    <source>
        <dbReference type="ARBA" id="ARBA00022729"/>
    </source>
</evidence>
<dbReference type="InterPro" id="IPR033131">
    <property type="entry name" value="Pectinesterase_Asp_AS"/>
</dbReference>
<comment type="similarity">
    <text evidence="3">Belongs to the pectinesterase family.</text>
</comment>
<keyword evidence="8 11" id="KW-0063">Aspartyl esterase</keyword>
<keyword evidence="6 11" id="KW-0732">Signal</keyword>
<dbReference type="SUPFAM" id="SSF51126">
    <property type="entry name" value="Pectin lyase-like"/>
    <property type="match status" value="1"/>
</dbReference>
<evidence type="ECO:0000256" key="9">
    <source>
        <dbReference type="ARBA" id="ARBA00047928"/>
    </source>
</evidence>
<feature type="signal peptide" evidence="11">
    <location>
        <begin position="1"/>
        <end position="21"/>
    </location>
</feature>
<keyword evidence="11" id="KW-0961">Cell wall biogenesis/degradation</keyword>
<dbReference type="GO" id="GO:0045490">
    <property type="term" value="P:pectin catabolic process"/>
    <property type="evidence" value="ECO:0007669"/>
    <property type="project" value="UniProtKB-UniRule"/>
</dbReference>
<dbReference type="Gene3D" id="2.160.20.10">
    <property type="entry name" value="Single-stranded right-handed beta-helix, Pectin lyase-like"/>
    <property type="match status" value="1"/>
</dbReference>
<dbReference type="GO" id="GO:0042545">
    <property type="term" value="P:cell wall modification"/>
    <property type="evidence" value="ECO:0007669"/>
    <property type="project" value="UniProtKB-UniRule"/>
</dbReference>
<reference evidence="14" key="2">
    <citation type="journal article" date="2018" name="Nat. Commun.">
        <title>Extreme sensitivity to ultraviolet light in the fungal pathogen causing white-nose syndrome of bats.</title>
        <authorList>
            <person name="Palmer J.M."/>
            <person name="Drees K.P."/>
            <person name="Foster J.T."/>
            <person name="Lindner D.L."/>
        </authorList>
    </citation>
    <scope>NUCLEOTIDE SEQUENCE [LARGE SCALE GENOMIC DNA]</scope>
    <source>
        <strain evidence="14">UAMH 10579</strain>
    </source>
</reference>
<accession>A0A1B8GF85</accession>
<comment type="function">
    <text evidence="11">Involved in maceration and soft-rotting of plant tissue.</text>
</comment>
<dbReference type="PANTHER" id="PTHR31321">
    <property type="entry name" value="ACYL-COA THIOESTER HYDROLASE YBHC-RELATED"/>
    <property type="match status" value="1"/>
</dbReference>
<feature type="chain" id="PRO_5008448118" description="Pectinesterase" evidence="11">
    <location>
        <begin position="22"/>
        <end position="332"/>
    </location>
</feature>
<gene>
    <name evidence="13" type="ORF">VE01_07190</name>
</gene>